<dbReference type="GO" id="GO:0043709">
    <property type="term" value="P:cell adhesion involved in single-species biofilm formation"/>
    <property type="evidence" value="ECO:0007669"/>
    <property type="project" value="TreeGrafter"/>
</dbReference>
<keyword evidence="1" id="KW-0472">Membrane</keyword>
<dbReference type="PROSITE" id="PS50887">
    <property type="entry name" value="GGDEF"/>
    <property type="match status" value="1"/>
</dbReference>
<feature type="transmembrane region" description="Helical" evidence="1">
    <location>
        <begin position="33"/>
        <end position="50"/>
    </location>
</feature>
<comment type="caution">
    <text evidence="4">The sequence shown here is derived from an EMBL/GenBank/DDBJ whole genome shotgun (WGS) entry which is preliminary data.</text>
</comment>
<feature type="transmembrane region" description="Helical" evidence="1">
    <location>
        <begin position="96"/>
        <end position="113"/>
    </location>
</feature>
<dbReference type="InterPro" id="IPR043128">
    <property type="entry name" value="Rev_trsase/Diguanyl_cyclase"/>
</dbReference>
<dbReference type="InterPro" id="IPR029787">
    <property type="entry name" value="Nucleotide_cyclase"/>
</dbReference>
<dbReference type="InterPro" id="IPR050469">
    <property type="entry name" value="Diguanylate_Cyclase"/>
</dbReference>
<dbReference type="Gene3D" id="3.30.70.270">
    <property type="match status" value="1"/>
</dbReference>
<dbReference type="GO" id="GO:1902201">
    <property type="term" value="P:negative regulation of bacterial-type flagellum-dependent cell motility"/>
    <property type="evidence" value="ECO:0007669"/>
    <property type="project" value="TreeGrafter"/>
</dbReference>
<dbReference type="InterPro" id="IPR035919">
    <property type="entry name" value="EAL_sf"/>
</dbReference>
<dbReference type="SMART" id="SM00267">
    <property type="entry name" value="GGDEF"/>
    <property type="match status" value="1"/>
</dbReference>
<dbReference type="Pfam" id="PF00563">
    <property type="entry name" value="EAL"/>
    <property type="match status" value="1"/>
</dbReference>
<evidence type="ECO:0000259" key="2">
    <source>
        <dbReference type="PROSITE" id="PS50883"/>
    </source>
</evidence>
<dbReference type="InterPro" id="IPR000160">
    <property type="entry name" value="GGDEF_dom"/>
</dbReference>
<gene>
    <name evidence="4" type="ORF">N866_03475</name>
</gene>
<dbReference type="NCBIfam" id="TIGR00254">
    <property type="entry name" value="GGDEF"/>
    <property type="match status" value="1"/>
</dbReference>
<protein>
    <submittedName>
        <fullName evidence="4">Signaling protein</fullName>
    </submittedName>
</protein>
<dbReference type="PROSITE" id="PS50883">
    <property type="entry name" value="EAL"/>
    <property type="match status" value="1"/>
</dbReference>
<evidence type="ECO:0000256" key="1">
    <source>
        <dbReference type="SAM" id="Phobius"/>
    </source>
</evidence>
<dbReference type="PANTHER" id="PTHR45138">
    <property type="entry name" value="REGULATORY COMPONENTS OF SENSORY TRANSDUCTION SYSTEM"/>
    <property type="match status" value="1"/>
</dbReference>
<proteinExistence type="predicted"/>
<dbReference type="Pfam" id="PF00990">
    <property type="entry name" value="GGDEF"/>
    <property type="match status" value="1"/>
</dbReference>
<feature type="transmembrane region" description="Helical" evidence="1">
    <location>
        <begin position="286"/>
        <end position="304"/>
    </location>
</feature>
<dbReference type="Proteomes" id="UP000019753">
    <property type="component" value="Unassembled WGS sequence"/>
</dbReference>
<keyword evidence="1" id="KW-0812">Transmembrane</keyword>
<dbReference type="PANTHER" id="PTHR45138:SF24">
    <property type="entry name" value="DIGUANYLATE CYCLASE DGCC-RELATED"/>
    <property type="match status" value="1"/>
</dbReference>
<keyword evidence="5" id="KW-1185">Reference proteome</keyword>
<accession>A0A021VSN2</accession>
<dbReference type="AlphaFoldDB" id="A0A021VSN2"/>
<dbReference type="FunFam" id="3.30.70.270:FF:000001">
    <property type="entry name" value="Diguanylate cyclase domain protein"/>
    <property type="match status" value="1"/>
</dbReference>
<dbReference type="SUPFAM" id="SSF55073">
    <property type="entry name" value="Nucleotide cyclase"/>
    <property type="match status" value="1"/>
</dbReference>
<dbReference type="CDD" id="cd01949">
    <property type="entry name" value="GGDEF"/>
    <property type="match status" value="1"/>
</dbReference>
<feature type="domain" description="GGDEF" evidence="3">
    <location>
        <begin position="352"/>
        <end position="474"/>
    </location>
</feature>
<dbReference type="InterPro" id="IPR001633">
    <property type="entry name" value="EAL_dom"/>
</dbReference>
<name>A0A021VSN2_9CELL</name>
<dbReference type="GO" id="GO:0005886">
    <property type="term" value="C:plasma membrane"/>
    <property type="evidence" value="ECO:0007669"/>
    <property type="project" value="TreeGrafter"/>
</dbReference>
<feature type="transmembrane region" description="Helical" evidence="1">
    <location>
        <begin position="190"/>
        <end position="211"/>
    </location>
</feature>
<reference evidence="4 5" key="1">
    <citation type="submission" date="2014-01" db="EMBL/GenBank/DDBJ databases">
        <title>Actinotalea ferrariae CF5-4.</title>
        <authorList>
            <person name="Chen F."/>
            <person name="Li Y."/>
            <person name="Wang G."/>
        </authorList>
    </citation>
    <scope>NUCLEOTIDE SEQUENCE [LARGE SCALE GENOMIC DNA]</scope>
    <source>
        <strain evidence="4 5">CF5-4</strain>
    </source>
</reference>
<evidence type="ECO:0000259" key="3">
    <source>
        <dbReference type="PROSITE" id="PS50887"/>
    </source>
</evidence>
<feature type="transmembrane region" description="Helical" evidence="1">
    <location>
        <begin position="258"/>
        <end position="280"/>
    </location>
</feature>
<sequence length="701" mass="73558">MMNGMVRIGVVLALLAVGTVVQVAPVAPDVQAAVYGAAALGALGLGALALRERPARARRGWTALLAGHATWLLGDVVGGYEVDELGVSLGLGLSDLLYLVGYVVLVLGVNAFVRAGGRAHDLTALLDAAILTVGVAIPAITFVLAPLVTDDDAGLLVTVVRGAYPLGDLLVLAMVARFVLTRRLRSLSSVLLVAGLTATLVGDAAWSALLVDEPDGSWPLLNVLWLAGHVLLSVAVLHPSAPDLASAPPSVEVVPAPWRLLLLVLGALMPAGTLAAVGLLGRPIPWLLLALGNALLTVLVLVRLGGLLERVGRQAVQLAALARRDELTGAPNRRTWDHELSRACARARDEGRPLSVAIIDLDRFKAYNDHYGHPGGDRLLRDAVAAWVAELGDAGLLARYGGEEFAVLLPGLEPAEAATVVERLRHVTPHGQTFSAGVAGWVPDTEPVEVVLAADVALYDAKRSGRDRVVVAGADPTDDDVPTALRGVRAEVRTVRDARGDVAAWQVVAGFPHDLDPASVVAAAHREGVGDLLEAAVLRSALALPDRPPGTDLHVRVGTSSLASDRFWDLLPERLDGVVLEVQHRGGSGEAVQRRLGRLRERGARLAVGQVGGSGGEADRLRHVPADVVAIDPHLAVGCADDADAVPVLRALVEMAHRRGATVRADGVTRAEDRAVLVEVGVDLFADDDARTVRRGRRVLR</sequence>
<feature type="transmembrane region" description="Helical" evidence="1">
    <location>
        <begin position="62"/>
        <end position="80"/>
    </location>
</feature>
<organism evidence="4 5">
    <name type="scientific">Actinotalea ferrariae CF5-4</name>
    <dbReference type="NCBI Taxonomy" id="948458"/>
    <lineage>
        <taxon>Bacteria</taxon>
        <taxon>Bacillati</taxon>
        <taxon>Actinomycetota</taxon>
        <taxon>Actinomycetes</taxon>
        <taxon>Micrococcales</taxon>
        <taxon>Cellulomonadaceae</taxon>
        <taxon>Actinotalea</taxon>
    </lineage>
</organism>
<evidence type="ECO:0000313" key="5">
    <source>
        <dbReference type="Proteomes" id="UP000019753"/>
    </source>
</evidence>
<feature type="transmembrane region" description="Helical" evidence="1">
    <location>
        <begin position="154"/>
        <end position="178"/>
    </location>
</feature>
<keyword evidence="1" id="KW-1133">Transmembrane helix</keyword>
<dbReference type="GO" id="GO:0052621">
    <property type="term" value="F:diguanylate cyclase activity"/>
    <property type="evidence" value="ECO:0007669"/>
    <property type="project" value="TreeGrafter"/>
</dbReference>
<dbReference type="SUPFAM" id="SSF141868">
    <property type="entry name" value="EAL domain-like"/>
    <property type="match status" value="1"/>
</dbReference>
<dbReference type="EMBL" id="AXCW01000134">
    <property type="protein sequence ID" value="EYR63055.1"/>
    <property type="molecule type" value="Genomic_DNA"/>
</dbReference>
<feature type="transmembrane region" description="Helical" evidence="1">
    <location>
        <begin position="125"/>
        <end position="148"/>
    </location>
</feature>
<dbReference type="Gene3D" id="3.20.20.450">
    <property type="entry name" value="EAL domain"/>
    <property type="match status" value="1"/>
</dbReference>
<evidence type="ECO:0000313" key="4">
    <source>
        <dbReference type="EMBL" id="EYR63055.1"/>
    </source>
</evidence>
<feature type="domain" description="EAL" evidence="2">
    <location>
        <begin position="451"/>
        <end position="701"/>
    </location>
</feature>